<evidence type="ECO:0000313" key="1">
    <source>
        <dbReference type="EMBL" id="CAH90843.1"/>
    </source>
</evidence>
<reference evidence="1" key="1">
    <citation type="submission" date="2004-11" db="EMBL/GenBank/DDBJ databases">
        <authorList>
            <consortium name="The German cDNA Consortium"/>
            <person name="Koehrer K."/>
            <person name="Beyer A."/>
            <person name="Mewes H.W."/>
            <person name="Weil B."/>
            <person name="Amid C."/>
            <person name="Osanger A."/>
            <person name="Fobo G."/>
            <person name="Han M."/>
            <person name="Wiemann S."/>
        </authorList>
    </citation>
    <scope>NUCLEOTIDE SEQUENCE</scope>
    <source>
        <tissue evidence="1">Cortex</tissue>
    </source>
</reference>
<protein>
    <submittedName>
        <fullName evidence="1">Uncharacterized protein DKFZp459C0526</fullName>
    </submittedName>
</protein>
<gene>
    <name evidence="1" type="primary">DKFZp459C0526</name>
</gene>
<sequence length="9" mass="1009">MATVAELKF</sequence>
<name>Q5RBL7_PONAB</name>
<accession>Q5RBL7</accession>
<organism evidence="1">
    <name type="scientific">Pongo abelii</name>
    <name type="common">Sumatran orangutan</name>
    <name type="synonym">Pongo pygmaeus abelii</name>
    <dbReference type="NCBI Taxonomy" id="9601"/>
    <lineage>
        <taxon>Eukaryota</taxon>
        <taxon>Metazoa</taxon>
        <taxon>Chordata</taxon>
        <taxon>Craniata</taxon>
        <taxon>Vertebrata</taxon>
        <taxon>Euteleostomi</taxon>
        <taxon>Mammalia</taxon>
        <taxon>Eutheria</taxon>
        <taxon>Euarchontoglires</taxon>
        <taxon>Primates</taxon>
        <taxon>Haplorrhini</taxon>
        <taxon>Catarrhini</taxon>
        <taxon>Hominidae</taxon>
        <taxon>Pongo</taxon>
    </lineage>
</organism>
<proteinExistence type="evidence at transcript level"/>
<dbReference type="EMBL" id="CR858621">
    <property type="protein sequence ID" value="CAH90843.1"/>
    <property type="molecule type" value="mRNA"/>
</dbReference>